<dbReference type="NCBIfam" id="TIGR01352">
    <property type="entry name" value="tonB_Cterm"/>
    <property type="match status" value="1"/>
</dbReference>
<accession>A0A2U3QL02</accession>
<evidence type="ECO:0000256" key="10">
    <source>
        <dbReference type="SAM" id="MobiDB-lite"/>
    </source>
</evidence>
<evidence type="ECO:0000256" key="6">
    <source>
        <dbReference type="ARBA" id="ARBA00022692"/>
    </source>
</evidence>
<dbReference type="SUPFAM" id="SSF74653">
    <property type="entry name" value="TolA/TonB C-terminal domain"/>
    <property type="match status" value="1"/>
</dbReference>
<dbReference type="GO" id="GO:0055085">
    <property type="term" value="P:transmembrane transport"/>
    <property type="evidence" value="ECO:0007669"/>
    <property type="project" value="InterPro"/>
</dbReference>
<evidence type="ECO:0000256" key="4">
    <source>
        <dbReference type="ARBA" id="ARBA00022475"/>
    </source>
</evidence>
<dbReference type="Gene3D" id="3.30.1150.10">
    <property type="match status" value="1"/>
</dbReference>
<comment type="similarity">
    <text evidence="2">Belongs to the TonB family.</text>
</comment>
<evidence type="ECO:0000313" key="14">
    <source>
        <dbReference type="Proteomes" id="UP000245125"/>
    </source>
</evidence>
<dbReference type="PANTHER" id="PTHR33446:SF2">
    <property type="entry name" value="PROTEIN TONB"/>
    <property type="match status" value="1"/>
</dbReference>
<protein>
    <recommendedName>
        <fullName evidence="12">TonB C-terminal domain-containing protein</fullName>
    </recommendedName>
</protein>
<evidence type="ECO:0000256" key="3">
    <source>
        <dbReference type="ARBA" id="ARBA00022448"/>
    </source>
</evidence>
<dbReference type="PANTHER" id="PTHR33446">
    <property type="entry name" value="PROTEIN TONB-RELATED"/>
    <property type="match status" value="1"/>
</dbReference>
<keyword evidence="14" id="KW-1185">Reference proteome</keyword>
<dbReference type="PROSITE" id="PS52015">
    <property type="entry name" value="TONB_CTD"/>
    <property type="match status" value="1"/>
</dbReference>
<dbReference type="InterPro" id="IPR006260">
    <property type="entry name" value="TonB/TolA_C"/>
</dbReference>
<name>A0A2U3QL02_9BACT</name>
<dbReference type="GO" id="GO:0031992">
    <property type="term" value="F:energy transducer activity"/>
    <property type="evidence" value="ECO:0007669"/>
    <property type="project" value="TreeGrafter"/>
</dbReference>
<evidence type="ECO:0000259" key="12">
    <source>
        <dbReference type="PROSITE" id="PS52015"/>
    </source>
</evidence>
<evidence type="ECO:0000313" key="13">
    <source>
        <dbReference type="EMBL" id="SPQ02035.1"/>
    </source>
</evidence>
<feature type="chain" id="PRO_5015774827" description="TonB C-terminal domain-containing protein" evidence="11">
    <location>
        <begin position="26"/>
        <end position="247"/>
    </location>
</feature>
<organism evidence="13 14">
    <name type="scientific">Candidatus Sulfobium mesophilum</name>
    <dbReference type="NCBI Taxonomy" id="2016548"/>
    <lineage>
        <taxon>Bacteria</taxon>
        <taxon>Pseudomonadati</taxon>
        <taxon>Nitrospirota</taxon>
        <taxon>Nitrospiria</taxon>
        <taxon>Nitrospirales</taxon>
        <taxon>Nitrospiraceae</taxon>
        <taxon>Candidatus Sulfobium</taxon>
    </lineage>
</organism>
<dbReference type="InterPro" id="IPR051045">
    <property type="entry name" value="TonB-dependent_transducer"/>
</dbReference>
<keyword evidence="6" id="KW-0812">Transmembrane</keyword>
<dbReference type="InterPro" id="IPR037682">
    <property type="entry name" value="TonB_C"/>
</dbReference>
<feature type="region of interest" description="Disordered" evidence="10">
    <location>
        <begin position="50"/>
        <end position="156"/>
    </location>
</feature>
<dbReference type="AlphaFoldDB" id="A0A2U3QL02"/>
<evidence type="ECO:0000256" key="2">
    <source>
        <dbReference type="ARBA" id="ARBA00006555"/>
    </source>
</evidence>
<dbReference type="OrthoDB" id="9816142at2"/>
<evidence type="ECO:0000256" key="7">
    <source>
        <dbReference type="ARBA" id="ARBA00022927"/>
    </source>
</evidence>
<keyword evidence="8" id="KW-1133">Transmembrane helix</keyword>
<feature type="domain" description="TonB C-terminal" evidence="12">
    <location>
        <begin position="160"/>
        <end position="247"/>
    </location>
</feature>
<dbReference type="GO" id="GO:0098797">
    <property type="term" value="C:plasma membrane protein complex"/>
    <property type="evidence" value="ECO:0007669"/>
    <property type="project" value="TreeGrafter"/>
</dbReference>
<dbReference type="EMBL" id="OUUY01000138">
    <property type="protein sequence ID" value="SPQ02035.1"/>
    <property type="molecule type" value="Genomic_DNA"/>
</dbReference>
<proteinExistence type="inferred from homology"/>
<sequence length="247" mass="26160">MNFRTNIIFSFVMHLTIFTAALALAGKDAVLHFPERFTMVRLLENTPVQKTAASGAEKKKRPSITAGNQVTRLREASPPVAPPTTQKQDKEPPTAVLQNNPLEDGVRLPDASSGGNATALQNGGVPGPSPGGMQLAIPGKATTQGGQEGGGKKTASVDRDVVNTIRAAIERAKSYPPLARKRGLEGTATTEFTINGRGSPENIRIVRSSGSDVLDNAAKNTVLRASPFPQVSGSVEVPITFRIEKRD</sequence>
<feature type="signal peptide" evidence="11">
    <location>
        <begin position="1"/>
        <end position="25"/>
    </location>
</feature>
<gene>
    <name evidence="13" type="ORF">NBG4_870007</name>
</gene>
<keyword evidence="7" id="KW-0653">Protein transport</keyword>
<keyword evidence="4" id="KW-1003">Cell membrane</keyword>
<dbReference type="Pfam" id="PF03544">
    <property type="entry name" value="TonB_C"/>
    <property type="match status" value="1"/>
</dbReference>
<keyword evidence="11" id="KW-0732">Signal</keyword>
<evidence type="ECO:0000256" key="5">
    <source>
        <dbReference type="ARBA" id="ARBA00022519"/>
    </source>
</evidence>
<evidence type="ECO:0000256" key="1">
    <source>
        <dbReference type="ARBA" id="ARBA00004383"/>
    </source>
</evidence>
<keyword evidence="5" id="KW-0997">Cell inner membrane</keyword>
<evidence type="ECO:0000256" key="8">
    <source>
        <dbReference type="ARBA" id="ARBA00022989"/>
    </source>
</evidence>
<dbReference type="GO" id="GO:0015031">
    <property type="term" value="P:protein transport"/>
    <property type="evidence" value="ECO:0007669"/>
    <property type="project" value="UniProtKB-KW"/>
</dbReference>
<evidence type="ECO:0000256" key="9">
    <source>
        <dbReference type="ARBA" id="ARBA00023136"/>
    </source>
</evidence>
<keyword evidence="9" id="KW-0472">Membrane</keyword>
<dbReference type="Proteomes" id="UP000245125">
    <property type="component" value="Unassembled WGS sequence"/>
</dbReference>
<comment type="subcellular location">
    <subcellularLocation>
        <location evidence="1">Cell inner membrane</location>
        <topology evidence="1">Single-pass membrane protein</topology>
        <orientation evidence="1">Periplasmic side</orientation>
    </subcellularLocation>
</comment>
<evidence type="ECO:0000256" key="11">
    <source>
        <dbReference type="SAM" id="SignalP"/>
    </source>
</evidence>
<reference evidence="14" key="1">
    <citation type="submission" date="2018-03" db="EMBL/GenBank/DDBJ databases">
        <authorList>
            <person name="Zecchin S."/>
        </authorList>
    </citation>
    <scope>NUCLEOTIDE SEQUENCE [LARGE SCALE GENOMIC DNA]</scope>
</reference>
<keyword evidence="3" id="KW-0813">Transport</keyword>